<gene>
    <name evidence="1" type="ORF">BCL69_10602</name>
</gene>
<dbReference type="EMBL" id="VNHT01000060">
    <property type="protein sequence ID" value="TYP80406.1"/>
    <property type="molecule type" value="Genomic_DNA"/>
</dbReference>
<name>A0A5D3Y9U9_9PROT</name>
<reference evidence="1 2" key="1">
    <citation type="submission" date="2019-07" db="EMBL/GenBank/DDBJ databases">
        <title>Active sludge and wastewater microbial communities from Klosterneuburg, Austria.</title>
        <authorList>
            <person name="Wagner M."/>
        </authorList>
    </citation>
    <scope>NUCLEOTIDE SEQUENCE [LARGE SCALE GENOMIC DNA]</scope>
    <source>
        <strain evidence="1 2">Nm2</strain>
    </source>
</reference>
<evidence type="ECO:0000313" key="1">
    <source>
        <dbReference type="EMBL" id="TYP80406.1"/>
    </source>
</evidence>
<comment type="caution">
    <text evidence="1">The sequence shown here is derived from an EMBL/GenBank/DDBJ whole genome shotgun (WGS) entry which is preliminary data.</text>
</comment>
<proteinExistence type="predicted"/>
<sequence>MKINSYKNLIVWQQAMQKSQRLILTLFFHCKGVFDRNRNANLYCPTFWLPF</sequence>
<protein>
    <submittedName>
        <fullName evidence="1">Uncharacterized protein</fullName>
    </submittedName>
</protein>
<organism evidence="1 2">
    <name type="scientific">Nitrosomonas communis</name>
    <dbReference type="NCBI Taxonomy" id="44574"/>
    <lineage>
        <taxon>Bacteria</taxon>
        <taxon>Pseudomonadati</taxon>
        <taxon>Pseudomonadota</taxon>
        <taxon>Betaproteobacteria</taxon>
        <taxon>Nitrosomonadales</taxon>
        <taxon>Nitrosomonadaceae</taxon>
        <taxon>Nitrosomonas</taxon>
    </lineage>
</organism>
<evidence type="ECO:0000313" key="2">
    <source>
        <dbReference type="Proteomes" id="UP000324176"/>
    </source>
</evidence>
<dbReference type="Proteomes" id="UP000324176">
    <property type="component" value="Unassembled WGS sequence"/>
</dbReference>
<dbReference type="AlphaFoldDB" id="A0A5D3Y9U9"/>
<accession>A0A5D3Y9U9</accession>